<keyword evidence="5 9" id="KW-0808">Transferase</keyword>
<evidence type="ECO:0000256" key="4">
    <source>
        <dbReference type="ARBA" id="ARBA00022603"/>
    </source>
</evidence>
<comment type="miscellaneous">
    <text evidence="9">This enzyme catalyzes only one turnover and therefore is not strictly catalytic. According to one definition, an enzyme is a biocatalyst that acts repeatedly and over many reaction cycles.</text>
</comment>
<dbReference type="eggNOG" id="COG0350">
    <property type="taxonomic scope" value="Bacteria"/>
</dbReference>
<evidence type="ECO:0000256" key="9">
    <source>
        <dbReference type="HAMAP-Rule" id="MF_00772"/>
    </source>
</evidence>
<dbReference type="RefSeq" id="WP_004627998.1">
    <property type="nucleotide sequence ID" value="NZ_AORV01000049.1"/>
</dbReference>
<evidence type="ECO:0000313" key="13">
    <source>
        <dbReference type="Proteomes" id="UP000014155"/>
    </source>
</evidence>
<dbReference type="Gene3D" id="3.30.160.70">
    <property type="entry name" value="Methylated DNA-protein cysteine methyltransferase domain"/>
    <property type="match status" value="1"/>
</dbReference>
<evidence type="ECO:0000256" key="6">
    <source>
        <dbReference type="ARBA" id="ARBA00022763"/>
    </source>
</evidence>
<dbReference type="HAMAP" id="MF_00772">
    <property type="entry name" value="OGT"/>
    <property type="match status" value="1"/>
</dbReference>
<dbReference type="EC" id="2.1.1.63" evidence="9"/>
<evidence type="ECO:0000256" key="3">
    <source>
        <dbReference type="ARBA" id="ARBA00022490"/>
    </source>
</evidence>
<dbReference type="FunFam" id="1.10.10.10:FF:000214">
    <property type="entry name" value="Methylated-DNA--protein-cysteine methyltransferase"/>
    <property type="match status" value="1"/>
</dbReference>
<keyword evidence="13" id="KW-1185">Reference proteome</keyword>
<sequence>MKNIFIYSTAIGRIGIAEKDEHITNIFFEGELPGIDLPVTKDTGTVTFRGGEYAIRETGIIKEARQQLEEYFSGRRKIFSLPLAPKGTDFMKNVWQCLCEIPFGETRSYGEVAAAAGNPKASRAVGLANNRNPIPLFIPCHRVIGSNGKLTGYRGGLETKQQLLEIEQKHADI</sequence>
<keyword evidence="4 9" id="KW-0489">Methyltransferase</keyword>
<feature type="active site" description="Nucleophile; methyl group acceptor" evidence="9">
    <location>
        <position position="140"/>
    </location>
</feature>
<dbReference type="InterPro" id="IPR036631">
    <property type="entry name" value="MGMT_N_sf"/>
</dbReference>
<dbReference type="PANTHER" id="PTHR10815:SF5">
    <property type="entry name" value="METHYLATED-DNA--PROTEIN-CYSTEINE METHYLTRANSFERASE"/>
    <property type="match status" value="1"/>
</dbReference>
<dbReference type="GO" id="GO:0032259">
    <property type="term" value="P:methylation"/>
    <property type="evidence" value="ECO:0007669"/>
    <property type="project" value="UniProtKB-KW"/>
</dbReference>
<keyword evidence="7 9" id="KW-0234">DNA repair</keyword>
<proteinExistence type="inferred from homology"/>
<dbReference type="PATRIC" id="fig|1195236.3.peg.3792"/>
<feature type="domain" description="Methylated-DNA-[protein]-cysteine S-methyltransferase DNA binding" evidence="10">
    <location>
        <begin position="89"/>
        <end position="168"/>
    </location>
</feature>
<keyword evidence="3 9" id="KW-0963">Cytoplasm</keyword>
<accession>S0FQE9</accession>
<comment type="catalytic activity">
    <reaction evidence="1 9">
        <text>a 4-O-methyl-thymidine in DNA + L-cysteinyl-[protein] = a thymidine in DNA + S-methyl-L-cysteinyl-[protein]</text>
        <dbReference type="Rhea" id="RHEA:53428"/>
        <dbReference type="Rhea" id="RHEA-COMP:10131"/>
        <dbReference type="Rhea" id="RHEA-COMP:10132"/>
        <dbReference type="Rhea" id="RHEA-COMP:13555"/>
        <dbReference type="Rhea" id="RHEA-COMP:13556"/>
        <dbReference type="ChEBI" id="CHEBI:29950"/>
        <dbReference type="ChEBI" id="CHEBI:82612"/>
        <dbReference type="ChEBI" id="CHEBI:137386"/>
        <dbReference type="ChEBI" id="CHEBI:137387"/>
        <dbReference type="EC" id="2.1.1.63"/>
    </reaction>
</comment>
<comment type="function">
    <text evidence="9">Involved in the cellular defense against the biological effects of O6-methylguanine (O6-MeG) and O4-methylthymine (O4-MeT) in DNA. Repairs the methylated nucleobase in DNA by stoichiometrically transferring the methyl group to a cysteine residue in the enzyme. This is a suicide reaction: the enzyme is irreversibly inactivated.</text>
</comment>
<evidence type="ECO:0000259" key="10">
    <source>
        <dbReference type="Pfam" id="PF01035"/>
    </source>
</evidence>
<comment type="catalytic activity">
    <reaction evidence="8 9">
        <text>a 6-O-methyl-2'-deoxyguanosine in DNA + L-cysteinyl-[protein] = S-methyl-L-cysteinyl-[protein] + a 2'-deoxyguanosine in DNA</text>
        <dbReference type="Rhea" id="RHEA:24000"/>
        <dbReference type="Rhea" id="RHEA-COMP:10131"/>
        <dbReference type="Rhea" id="RHEA-COMP:10132"/>
        <dbReference type="Rhea" id="RHEA-COMP:11367"/>
        <dbReference type="Rhea" id="RHEA-COMP:11368"/>
        <dbReference type="ChEBI" id="CHEBI:29950"/>
        <dbReference type="ChEBI" id="CHEBI:82612"/>
        <dbReference type="ChEBI" id="CHEBI:85445"/>
        <dbReference type="ChEBI" id="CHEBI:85448"/>
        <dbReference type="EC" id="2.1.1.63"/>
    </reaction>
</comment>
<dbReference type="Pfam" id="PF02870">
    <property type="entry name" value="Methyltransf_1N"/>
    <property type="match status" value="1"/>
</dbReference>
<keyword evidence="6 9" id="KW-0227">DNA damage</keyword>
<evidence type="ECO:0000259" key="11">
    <source>
        <dbReference type="Pfam" id="PF02870"/>
    </source>
</evidence>
<comment type="similarity">
    <text evidence="2 9">Belongs to the MGMT family.</text>
</comment>
<evidence type="ECO:0000313" key="12">
    <source>
        <dbReference type="EMBL" id="EMS70713.1"/>
    </source>
</evidence>
<reference evidence="12 13" key="1">
    <citation type="journal article" date="2013" name="Genome Announc.">
        <title>Draft Genome Sequence of the Cellulolytic, Mesophilic, Anaerobic Bacterium Clostridium termitidis Strain CT1112 (DSM 5398).</title>
        <authorList>
            <person name="Lal S."/>
            <person name="Ramachandran U."/>
            <person name="Zhang X."/>
            <person name="Munir R."/>
            <person name="Sparling R."/>
            <person name="Levin D.B."/>
        </authorList>
    </citation>
    <scope>NUCLEOTIDE SEQUENCE [LARGE SCALE GENOMIC DNA]</scope>
    <source>
        <strain evidence="12 13">CT1112</strain>
    </source>
</reference>
<organism evidence="12 13">
    <name type="scientific">Ruminiclostridium cellobioparum subsp. termitidis CT1112</name>
    <dbReference type="NCBI Taxonomy" id="1195236"/>
    <lineage>
        <taxon>Bacteria</taxon>
        <taxon>Bacillati</taxon>
        <taxon>Bacillota</taxon>
        <taxon>Clostridia</taxon>
        <taxon>Eubacteriales</taxon>
        <taxon>Oscillospiraceae</taxon>
        <taxon>Ruminiclostridium</taxon>
    </lineage>
</organism>
<dbReference type="AlphaFoldDB" id="S0FQE9"/>
<dbReference type="InterPro" id="IPR023546">
    <property type="entry name" value="MGMT"/>
</dbReference>
<dbReference type="GO" id="GO:0003908">
    <property type="term" value="F:methylated-DNA-[protein]-cysteine S-methyltransferase activity"/>
    <property type="evidence" value="ECO:0007669"/>
    <property type="project" value="UniProtKB-UniRule"/>
</dbReference>
<name>S0FQE9_RUMCE</name>
<gene>
    <name evidence="12" type="ORF">CTER_3568</name>
</gene>
<dbReference type="CDD" id="cd06445">
    <property type="entry name" value="ATase"/>
    <property type="match status" value="1"/>
</dbReference>
<dbReference type="InterPro" id="IPR036217">
    <property type="entry name" value="MethylDNA_cys_MeTrfase_DNAb"/>
</dbReference>
<dbReference type="SUPFAM" id="SSF46767">
    <property type="entry name" value="Methylated DNA-protein cysteine methyltransferase, C-terminal domain"/>
    <property type="match status" value="1"/>
</dbReference>
<evidence type="ECO:0000256" key="8">
    <source>
        <dbReference type="ARBA" id="ARBA00049348"/>
    </source>
</evidence>
<dbReference type="InterPro" id="IPR008332">
    <property type="entry name" value="MethylG_MeTrfase_N"/>
</dbReference>
<dbReference type="InterPro" id="IPR014048">
    <property type="entry name" value="MethylDNA_cys_MeTrfase_DNA-bd"/>
</dbReference>
<evidence type="ECO:0000256" key="1">
    <source>
        <dbReference type="ARBA" id="ARBA00001286"/>
    </source>
</evidence>
<dbReference type="NCBIfam" id="TIGR00589">
    <property type="entry name" value="ogt"/>
    <property type="match status" value="1"/>
</dbReference>
<comment type="subcellular location">
    <subcellularLocation>
        <location evidence="9">Cytoplasm</location>
    </subcellularLocation>
</comment>
<dbReference type="Proteomes" id="UP000014155">
    <property type="component" value="Unassembled WGS sequence"/>
</dbReference>
<dbReference type="InterPro" id="IPR036388">
    <property type="entry name" value="WH-like_DNA-bd_sf"/>
</dbReference>
<dbReference type="EMBL" id="AORV01000049">
    <property type="protein sequence ID" value="EMS70713.1"/>
    <property type="molecule type" value="Genomic_DNA"/>
</dbReference>
<dbReference type="Gene3D" id="1.10.10.10">
    <property type="entry name" value="Winged helix-like DNA-binding domain superfamily/Winged helix DNA-binding domain"/>
    <property type="match status" value="1"/>
</dbReference>
<dbReference type="SUPFAM" id="SSF53155">
    <property type="entry name" value="Methylated DNA-protein cysteine methyltransferase domain"/>
    <property type="match status" value="1"/>
</dbReference>
<comment type="caution">
    <text evidence="12">The sequence shown here is derived from an EMBL/GenBank/DDBJ whole genome shotgun (WGS) entry which is preliminary data.</text>
</comment>
<dbReference type="Pfam" id="PF01035">
    <property type="entry name" value="DNA_binding_1"/>
    <property type="match status" value="1"/>
</dbReference>
<dbReference type="InterPro" id="IPR001497">
    <property type="entry name" value="MethylDNA_cys_MeTrfase_AS"/>
</dbReference>
<evidence type="ECO:0000256" key="2">
    <source>
        <dbReference type="ARBA" id="ARBA00008711"/>
    </source>
</evidence>
<protein>
    <recommendedName>
        <fullName evidence="9">Methylated-DNA--protein-cysteine methyltransferase</fullName>
        <ecNumber evidence="9">2.1.1.63</ecNumber>
    </recommendedName>
    <alternativeName>
        <fullName evidence="9">6-O-methylguanine-DNA methyltransferase</fullName>
        <shortName evidence="9">MGMT</shortName>
    </alternativeName>
    <alternativeName>
        <fullName evidence="9">O-6-methylguanine-DNA-alkyltransferase</fullName>
    </alternativeName>
</protein>
<evidence type="ECO:0000256" key="5">
    <source>
        <dbReference type="ARBA" id="ARBA00022679"/>
    </source>
</evidence>
<dbReference type="GO" id="GO:0005737">
    <property type="term" value="C:cytoplasm"/>
    <property type="evidence" value="ECO:0007669"/>
    <property type="project" value="UniProtKB-SubCell"/>
</dbReference>
<dbReference type="GO" id="GO:0006307">
    <property type="term" value="P:DNA alkylation repair"/>
    <property type="evidence" value="ECO:0007669"/>
    <property type="project" value="UniProtKB-UniRule"/>
</dbReference>
<evidence type="ECO:0000256" key="7">
    <source>
        <dbReference type="ARBA" id="ARBA00023204"/>
    </source>
</evidence>
<dbReference type="PANTHER" id="PTHR10815">
    <property type="entry name" value="METHYLATED-DNA--PROTEIN-CYSTEINE METHYLTRANSFERASE"/>
    <property type="match status" value="1"/>
</dbReference>
<feature type="domain" description="Methylguanine DNA methyltransferase ribonuclease-like" evidence="11">
    <location>
        <begin position="7"/>
        <end position="85"/>
    </location>
</feature>
<dbReference type="STRING" id="1195236.CTER_3568"/>
<dbReference type="PROSITE" id="PS00374">
    <property type="entry name" value="MGMT"/>
    <property type="match status" value="1"/>
</dbReference>